<dbReference type="OrthoDB" id="419138at2759"/>
<dbReference type="FunCoup" id="A0A6P8YIY9">
    <property type="interactions" value="82"/>
</dbReference>
<feature type="transmembrane region" description="Helical" evidence="1">
    <location>
        <begin position="927"/>
        <end position="947"/>
    </location>
</feature>
<dbReference type="GeneID" id="117642512"/>
<dbReference type="PANTHER" id="PTHR21274">
    <property type="entry name" value="MECKELIN"/>
    <property type="match status" value="1"/>
</dbReference>
<keyword evidence="1" id="KW-0812">Transmembrane</keyword>
<reference evidence="4" key="1">
    <citation type="submission" date="2025-08" db="UniProtKB">
        <authorList>
            <consortium name="RefSeq"/>
        </authorList>
    </citation>
    <scope>IDENTIFICATION</scope>
    <source>
        <tissue evidence="4">Total insect</tissue>
    </source>
</reference>
<proteinExistence type="predicted"/>
<name>A0A6P8YIY9_THRPL</name>
<feature type="transmembrane region" description="Helical" evidence="1">
    <location>
        <begin position="544"/>
        <end position="571"/>
    </location>
</feature>
<evidence type="ECO:0000313" key="3">
    <source>
        <dbReference type="Proteomes" id="UP000515158"/>
    </source>
</evidence>
<evidence type="ECO:0000256" key="1">
    <source>
        <dbReference type="SAM" id="Phobius"/>
    </source>
</evidence>
<evidence type="ECO:0000256" key="2">
    <source>
        <dbReference type="SAM" id="SignalP"/>
    </source>
</evidence>
<organism evidence="4">
    <name type="scientific">Thrips palmi</name>
    <name type="common">Melon thrips</name>
    <dbReference type="NCBI Taxonomy" id="161013"/>
    <lineage>
        <taxon>Eukaryota</taxon>
        <taxon>Metazoa</taxon>
        <taxon>Ecdysozoa</taxon>
        <taxon>Arthropoda</taxon>
        <taxon>Hexapoda</taxon>
        <taxon>Insecta</taxon>
        <taxon>Pterygota</taxon>
        <taxon>Neoptera</taxon>
        <taxon>Paraneoptera</taxon>
        <taxon>Thysanoptera</taxon>
        <taxon>Terebrantia</taxon>
        <taxon>Thripoidea</taxon>
        <taxon>Thripidae</taxon>
        <taxon>Thrips</taxon>
    </lineage>
</organism>
<dbReference type="GO" id="GO:0036038">
    <property type="term" value="C:MKS complex"/>
    <property type="evidence" value="ECO:0007669"/>
    <property type="project" value="InterPro"/>
</dbReference>
<dbReference type="InParanoid" id="A0A6P8YIY9"/>
<gene>
    <name evidence="4" type="primary">LOC117642512</name>
</gene>
<evidence type="ECO:0000313" key="4">
    <source>
        <dbReference type="RefSeq" id="XP_034236656.1"/>
    </source>
</evidence>
<keyword evidence="1" id="KW-1133">Transmembrane helix</keyword>
<feature type="signal peptide" evidence="2">
    <location>
        <begin position="1"/>
        <end position="23"/>
    </location>
</feature>
<keyword evidence="2" id="KW-0732">Signal</keyword>
<feature type="transmembrane region" description="Helical" evidence="1">
    <location>
        <begin position="504"/>
        <end position="523"/>
    </location>
</feature>
<dbReference type="RefSeq" id="XP_034236656.1">
    <property type="nucleotide sequence ID" value="XM_034380765.1"/>
</dbReference>
<dbReference type="InterPro" id="IPR019170">
    <property type="entry name" value="Meckelin"/>
</dbReference>
<feature type="chain" id="PRO_5028103616" evidence="2">
    <location>
        <begin position="24"/>
        <end position="992"/>
    </location>
</feature>
<keyword evidence="1" id="KW-0472">Membrane</keyword>
<dbReference type="GO" id="GO:0060271">
    <property type="term" value="P:cilium assembly"/>
    <property type="evidence" value="ECO:0007669"/>
    <property type="project" value="InterPro"/>
</dbReference>
<dbReference type="AlphaFoldDB" id="A0A6P8YIY9"/>
<feature type="transmembrane region" description="Helical" evidence="1">
    <location>
        <begin position="718"/>
        <end position="740"/>
    </location>
</feature>
<accession>A0A6P8YIY9</accession>
<feature type="transmembrane region" description="Helical" evidence="1">
    <location>
        <begin position="953"/>
        <end position="971"/>
    </location>
</feature>
<feature type="transmembrane region" description="Helical" evidence="1">
    <location>
        <begin position="591"/>
        <end position="613"/>
    </location>
</feature>
<dbReference type="KEGG" id="tpal:117642512"/>
<dbReference type="Proteomes" id="UP000515158">
    <property type="component" value="Unplaced"/>
</dbReference>
<dbReference type="Pfam" id="PF09773">
    <property type="entry name" value="Meckelin"/>
    <property type="match status" value="1"/>
</dbReference>
<sequence>MVYYIFTGLLAFLMLNWVTQVSPAGEAVHFRKAADCKKNEVYDATSLRCIPCEDQRGLVPSPDGKTCICGPQHKIGKWDAAGFPTCERCPDNQVVTTDGLDCVPCSKKLQIQSNESVSCSPCSISEIRVERSTNGSLNAVAYCLQCGVNFVPTEDKRTCRRCVMYPAFENCSCPQVSHELVNKVYCIPRTHLLDFPDDRTTYTVEYGSGIKVDSLYLRNNLRLAAYQCKQKNHTACQAVANMCVMAMFRDGYRGSPCNFFRDAKHIPTAETGHLPWIFYGEGDAQTVLSRKKILSSYSLDSSSKGNLLNLTVAKFASNGLFLGLASASLDILSLCPGSWGKIRFGANFRQDCAVPASLLFSVGQQPKFFELYLQYWDKSDSMLYALPVLTLNLKDGSRFPNKETDKSGWQLVRRFFLSEAISGVRSKPETDGGLSEAEEGLVPVVLQYAKSLSLRIRVQTGNDKGRVFPPLAIIEYAELSSEALQNNMMVPLQFEIVFEMDNNVAHAIEVSIIVLSVLSIVWAGIQTLSYSRRAGKVGVDLASLFRLVLLTCGRLSDSFFIVVAGAATHTFLFYKGQSVPHMLLPGPYEEYLIFTYVVVAFSLKIVEMAHMIWHQISIDIFLMDWERPRASGNLPRPQANGSANHNSVPESQKISIWRTYFVANEWNEIQTLRKTSLSLQLLVVLLFLKVFGWEQWALPIPDATFNNSGCSGTPPPNIVCRFALAILVYLGVYILQWLLLSGVYERFMKNFVQDFVDVCSMANVSVFILSLENFGYYIHGRSVHGFADTDMQTMLGQLQREEDDLVGHRGLLPATEQQTFQMMIPSQLRACYRKVMAPLTHSVVPSSKRLSSITAQRKPLATTVDRSVQAYHSMNKLLAAFLEHALKDLDYEVRSKLFLESVLDMEFAQNQDKGVLYIDNGHSFDAVLFYGNEWILLTVDIMLFTFVDLLCHDYLLAAIVTGLAAQALVFLRKVGGRKNLAKKTLIDERFLI</sequence>
<protein>
    <submittedName>
        <fullName evidence="4">Meckelin</fullName>
    </submittedName>
</protein>
<keyword evidence="3" id="KW-1185">Reference proteome</keyword>
<feature type="transmembrane region" description="Helical" evidence="1">
    <location>
        <begin position="679"/>
        <end position="698"/>
    </location>
</feature>
<dbReference type="PANTHER" id="PTHR21274:SF0">
    <property type="entry name" value="MECKELIN"/>
    <property type="match status" value="1"/>
</dbReference>